<evidence type="ECO:0000256" key="1">
    <source>
        <dbReference type="ARBA" id="ARBA00003757"/>
    </source>
</evidence>
<dbReference type="PANTHER" id="PTHR13391">
    <property type="entry name" value="MITOCHONDRIAL DISTRIBUTION REGULATOR MISATO"/>
    <property type="match status" value="1"/>
</dbReference>
<evidence type="ECO:0000256" key="2">
    <source>
        <dbReference type="ARBA" id="ARBA00004173"/>
    </source>
</evidence>
<dbReference type="InterPro" id="IPR036525">
    <property type="entry name" value="Tubulin/FtsZ_GTPase_sf"/>
</dbReference>
<dbReference type="InterPro" id="IPR029209">
    <property type="entry name" value="DML1/Misato_tubulin"/>
</dbReference>
<evidence type="ECO:0000259" key="6">
    <source>
        <dbReference type="Pfam" id="PF14881"/>
    </source>
</evidence>
<gene>
    <name evidence="7" type="primary">DML1</name>
    <name evidence="7" type="ORF">OHK93_007075</name>
</gene>
<evidence type="ECO:0000256" key="4">
    <source>
        <dbReference type="ARBA" id="ARBA00023128"/>
    </source>
</evidence>
<protein>
    <submittedName>
        <fullName evidence="7">MtDNA inheritance, partitioning of the mitochondrial organelle</fullName>
    </submittedName>
</protein>
<evidence type="ECO:0000313" key="7">
    <source>
        <dbReference type="EMBL" id="MDI1487802.1"/>
    </source>
</evidence>
<dbReference type="InterPro" id="IPR049942">
    <property type="entry name" value="DML1/Misato"/>
</dbReference>
<organism evidence="7 8">
    <name type="scientific">Ramalina farinacea</name>
    <dbReference type="NCBI Taxonomy" id="258253"/>
    <lineage>
        <taxon>Eukaryota</taxon>
        <taxon>Fungi</taxon>
        <taxon>Dikarya</taxon>
        <taxon>Ascomycota</taxon>
        <taxon>Pezizomycotina</taxon>
        <taxon>Lecanoromycetes</taxon>
        <taxon>OSLEUM clade</taxon>
        <taxon>Lecanoromycetidae</taxon>
        <taxon>Lecanorales</taxon>
        <taxon>Lecanorineae</taxon>
        <taxon>Ramalinaceae</taxon>
        <taxon>Ramalina</taxon>
    </lineage>
</organism>
<feature type="domain" description="DML1/Misato tubulin" evidence="6">
    <location>
        <begin position="127"/>
        <end position="310"/>
    </location>
</feature>
<comment type="function">
    <text evidence="1">Involved in the partitioning of the mitochondrial organelle and mitochondrial DNA (mtDNA) inheritance.</text>
</comment>
<dbReference type="GO" id="GO:0005739">
    <property type="term" value="C:mitochondrion"/>
    <property type="evidence" value="ECO:0007669"/>
    <property type="project" value="UniProtKB-SubCell"/>
</dbReference>
<feature type="domain" description="Misato Segment II tubulin-like" evidence="5">
    <location>
        <begin position="2"/>
        <end position="121"/>
    </location>
</feature>
<evidence type="ECO:0000259" key="5">
    <source>
        <dbReference type="Pfam" id="PF10644"/>
    </source>
</evidence>
<dbReference type="EMBL" id="JAPUFD010000006">
    <property type="protein sequence ID" value="MDI1487802.1"/>
    <property type="molecule type" value="Genomic_DNA"/>
</dbReference>
<dbReference type="Proteomes" id="UP001161017">
    <property type="component" value="Unassembled WGS sequence"/>
</dbReference>
<evidence type="ECO:0000313" key="8">
    <source>
        <dbReference type="Proteomes" id="UP001161017"/>
    </source>
</evidence>
<comment type="similarity">
    <text evidence="3">Belongs to the misato family.</text>
</comment>
<dbReference type="Pfam" id="PF14881">
    <property type="entry name" value="Tubulin_3"/>
    <property type="match status" value="1"/>
</dbReference>
<keyword evidence="8" id="KW-1185">Reference proteome</keyword>
<dbReference type="GO" id="GO:0007005">
    <property type="term" value="P:mitochondrion organization"/>
    <property type="evidence" value="ECO:0007669"/>
    <property type="project" value="InterPro"/>
</dbReference>
<dbReference type="SUPFAM" id="SSF52490">
    <property type="entry name" value="Tubulin nucleotide-binding domain-like"/>
    <property type="match status" value="1"/>
</dbReference>
<dbReference type="PANTHER" id="PTHR13391:SF0">
    <property type="entry name" value="PROTEIN MISATO HOMOLOG 1"/>
    <property type="match status" value="1"/>
</dbReference>
<dbReference type="Pfam" id="PF10644">
    <property type="entry name" value="Misat_Tub_SegII"/>
    <property type="match status" value="1"/>
</dbReference>
<sequence>MHEILTIQLGHQANYLATHFWNTQESYFTYELEETPSPVDSNILFRAGISESREETYTPRTVIYDLKGGFGGLRKWGGLYDQQLSMREGDAQDSKGVWGGTVALHQDTPILPAEYQRSLEENDSSQSKLTVDTVRYWSDYNRIFYHPRSIVQLSERDFGSTLSPLEKYESGEELFCKIDRDDDLLDRDVRPMLEECDQVQAIQLLTAQTGAWAGFGATYTERLRDEFGKLGLWVWGIADTRGKLQRSRQLSESIDEARMLGEMSANASMYVPLSVPAAGLPPYVQLNRDSRWHTSALLSAAFESITLPARQRSTGSGQTGLDRLEASLNSNGHQYLARLQASVPIAHSSAQQEPDQSTDLDLDLSTNLRDLSPVKSSRSYNTVFGGVECFRGSPYDSNDTMLEANQIAREVKSLRTKIRPALGTSEREGLIDSLSNIVNGYEEGWSSGSGEDSDE</sequence>
<comment type="caution">
    <text evidence="7">The sequence shown here is derived from an EMBL/GenBank/DDBJ whole genome shotgun (WGS) entry which is preliminary data.</text>
</comment>
<proteinExistence type="inferred from homology"/>
<accession>A0AA43TXA2</accession>
<dbReference type="AlphaFoldDB" id="A0AA43TXA2"/>
<evidence type="ECO:0000256" key="3">
    <source>
        <dbReference type="ARBA" id="ARBA00008507"/>
    </source>
</evidence>
<dbReference type="InterPro" id="IPR019605">
    <property type="entry name" value="Misato_II_tubulin-like"/>
</dbReference>
<dbReference type="Gene3D" id="3.40.50.1440">
    <property type="entry name" value="Tubulin/FtsZ, GTPase domain"/>
    <property type="match status" value="1"/>
</dbReference>
<comment type="subcellular location">
    <subcellularLocation>
        <location evidence="2">Mitochondrion</location>
    </subcellularLocation>
</comment>
<reference evidence="7" key="1">
    <citation type="journal article" date="2023" name="Genome Biol. Evol.">
        <title>First Whole Genome Sequence and Flow Cytometry Genome Size Data for the Lichen-Forming Fungus Ramalina farinacea (Ascomycota).</title>
        <authorList>
            <person name="Llewellyn T."/>
            <person name="Mian S."/>
            <person name="Hill R."/>
            <person name="Leitch I.J."/>
            <person name="Gaya E."/>
        </authorList>
    </citation>
    <scope>NUCLEOTIDE SEQUENCE</scope>
    <source>
        <strain evidence="7">LIQ254RAFAR</strain>
    </source>
</reference>
<name>A0AA43TXA2_9LECA</name>
<keyword evidence="4" id="KW-0496">Mitochondrion</keyword>